<evidence type="ECO:0000313" key="6">
    <source>
        <dbReference type="EMBL" id="ATG52088.1"/>
    </source>
</evidence>
<accession>A0A291GPG4</accession>
<feature type="region of interest" description="Disordered" evidence="4">
    <location>
        <begin position="320"/>
        <end position="350"/>
    </location>
</feature>
<evidence type="ECO:0000259" key="5">
    <source>
        <dbReference type="Pfam" id="PF12705"/>
    </source>
</evidence>
<sequence length="503" mass="54379">MRPLTSETTTMKGGRVASTLTRDGLHLDADDLAAVRRAALSPSTAKTLSSGCAAGYAFGKLVGEQTPDPFAATTQGTAAHSVLEDLYGLPRGKRTRRKAANLLLSRVAQWRHGDLTALADPVTRQLFIADVMGKYQGIFEIEDPREIDVAATEWHLQGIEVGGVPFAGYIDLTQHVTARGKTGLRVVDHKTGKVPDKHKIENYGDDHGDQIRLYTAALRQLVDEPILEGRVYYTRFGKSRIIAVSDKRVAQTVGEFSRAWDVHNDMVDQAMFPTVTSPLCGWCPLVNLCPAAQASRWGTDRTEGQTALTATDLIDIDETTVTPSCEGPDAPTVQMPPEEPGEEIEHSREGTDMSEYALAEGKPWEEEIAGTLNGASYATIGYFGTASLAYELLGKRNVPIQRVAVDSLTATLASIIIDVQEGLTGRASFQDGTNTRVRGVLRTVLDAVPPPFGEDAATWQRWIKMTTGHTRSIAAAAVRLAEVDDPGVDIDTLTTIAPTPAED</sequence>
<organism evidence="6 7">
    <name type="scientific">Brachybacterium vulturis</name>
    <dbReference type="NCBI Taxonomy" id="2017484"/>
    <lineage>
        <taxon>Bacteria</taxon>
        <taxon>Bacillati</taxon>
        <taxon>Actinomycetota</taxon>
        <taxon>Actinomycetes</taxon>
        <taxon>Micrococcales</taxon>
        <taxon>Dermabacteraceae</taxon>
        <taxon>Brachybacterium</taxon>
    </lineage>
</organism>
<dbReference type="Proteomes" id="UP000218165">
    <property type="component" value="Chromosome"/>
</dbReference>
<keyword evidence="2" id="KW-0547">Nucleotide-binding</keyword>
<proteinExistence type="predicted"/>
<evidence type="ECO:0000256" key="1">
    <source>
        <dbReference type="ARBA" id="ARBA00022763"/>
    </source>
</evidence>
<protein>
    <recommendedName>
        <fullName evidence="5">PD-(D/E)XK endonuclease-like domain-containing protein</fullName>
    </recommendedName>
</protein>
<reference evidence="7" key="1">
    <citation type="submission" date="2017-09" db="EMBL/GenBank/DDBJ databases">
        <title>Brachybacterium sp. VM2412.</title>
        <authorList>
            <person name="Tak E.J."/>
            <person name="Bae J.-W."/>
        </authorList>
    </citation>
    <scope>NUCLEOTIDE SEQUENCE [LARGE SCALE GENOMIC DNA]</scope>
    <source>
        <strain evidence="7">VM2412</strain>
    </source>
</reference>
<dbReference type="GO" id="GO:0006281">
    <property type="term" value="P:DNA repair"/>
    <property type="evidence" value="ECO:0007669"/>
    <property type="project" value="UniProtKB-KW"/>
</dbReference>
<dbReference type="InterPro" id="IPR038726">
    <property type="entry name" value="PDDEXK_AddAB-type"/>
</dbReference>
<dbReference type="Gene3D" id="3.90.320.10">
    <property type="match status" value="1"/>
</dbReference>
<keyword evidence="2" id="KW-0347">Helicase</keyword>
<name>A0A291GPG4_9MICO</name>
<dbReference type="InterPro" id="IPR011604">
    <property type="entry name" value="PDDEXK-like_dom_sf"/>
</dbReference>
<feature type="domain" description="PD-(D/E)XK endonuclease-like" evidence="5">
    <location>
        <begin position="40"/>
        <end position="290"/>
    </location>
</feature>
<keyword evidence="1" id="KW-0227">DNA damage</keyword>
<evidence type="ECO:0000256" key="3">
    <source>
        <dbReference type="ARBA" id="ARBA00023204"/>
    </source>
</evidence>
<evidence type="ECO:0000256" key="4">
    <source>
        <dbReference type="SAM" id="MobiDB-lite"/>
    </source>
</evidence>
<gene>
    <name evidence="6" type="ORF">CFK38_11560</name>
</gene>
<dbReference type="Pfam" id="PF12705">
    <property type="entry name" value="PDDEXK_1"/>
    <property type="match status" value="1"/>
</dbReference>
<dbReference type="KEGG" id="brz:CFK38_11560"/>
<dbReference type="EMBL" id="CP023563">
    <property type="protein sequence ID" value="ATG52088.1"/>
    <property type="molecule type" value="Genomic_DNA"/>
</dbReference>
<keyword evidence="2" id="KW-0067">ATP-binding</keyword>
<dbReference type="AlphaFoldDB" id="A0A291GPG4"/>
<keyword evidence="3" id="KW-0234">DNA repair</keyword>
<dbReference type="GO" id="GO:0004386">
    <property type="term" value="F:helicase activity"/>
    <property type="evidence" value="ECO:0007669"/>
    <property type="project" value="UniProtKB-KW"/>
</dbReference>
<keyword evidence="2" id="KW-0378">Hydrolase</keyword>
<evidence type="ECO:0000313" key="7">
    <source>
        <dbReference type="Proteomes" id="UP000218165"/>
    </source>
</evidence>
<keyword evidence="7" id="KW-1185">Reference proteome</keyword>
<evidence type="ECO:0000256" key="2">
    <source>
        <dbReference type="ARBA" id="ARBA00022806"/>
    </source>
</evidence>